<accession>A0A9X1MJJ5</accession>
<protein>
    <submittedName>
        <fullName evidence="1">Uncharacterized protein</fullName>
    </submittedName>
</protein>
<sequence length="97" mass="10804">MKSAMISYDLVMDDEMEFIEGTFRLPGADWQVIVTLRQDVLEPAVKQVRWDSGVTGVNLIVPLSMQLNASVVEAALGEHFGVDRWVVVQGPDSMVLR</sequence>
<evidence type="ECO:0000313" key="1">
    <source>
        <dbReference type="EMBL" id="MCC9627500.1"/>
    </source>
</evidence>
<comment type="caution">
    <text evidence="1">The sequence shown here is derived from an EMBL/GenBank/DDBJ whole genome shotgun (WGS) entry which is preliminary data.</text>
</comment>
<name>A0A9X1MJJ5_9BACT</name>
<organism evidence="1 2">
    <name type="scientific">Blastopirellula sediminis</name>
    <dbReference type="NCBI Taxonomy" id="2894196"/>
    <lineage>
        <taxon>Bacteria</taxon>
        <taxon>Pseudomonadati</taxon>
        <taxon>Planctomycetota</taxon>
        <taxon>Planctomycetia</taxon>
        <taxon>Pirellulales</taxon>
        <taxon>Pirellulaceae</taxon>
        <taxon>Blastopirellula</taxon>
    </lineage>
</organism>
<dbReference type="Proteomes" id="UP001139103">
    <property type="component" value="Unassembled WGS sequence"/>
</dbReference>
<keyword evidence="2" id="KW-1185">Reference proteome</keyword>
<gene>
    <name evidence="1" type="ORF">LOC68_03750</name>
</gene>
<dbReference type="EMBL" id="JAJKFT010000002">
    <property type="protein sequence ID" value="MCC9627500.1"/>
    <property type="molecule type" value="Genomic_DNA"/>
</dbReference>
<reference evidence="1" key="1">
    <citation type="submission" date="2021-11" db="EMBL/GenBank/DDBJ databases">
        <title>Genome sequence.</title>
        <authorList>
            <person name="Sun Q."/>
        </authorList>
    </citation>
    <scope>NUCLEOTIDE SEQUENCE</scope>
    <source>
        <strain evidence="1">JC732</strain>
    </source>
</reference>
<proteinExistence type="predicted"/>
<evidence type="ECO:0000313" key="2">
    <source>
        <dbReference type="Proteomes" id="UP001139103"/>
    </source>
</evidence>
<dbReference type="AlphaFoldDB" id="A0A9X1MJJ5"/>
<dbReference type="RefSeq" id="WP_230215918.1">
    <property type="nucleotide sequence ID" value="NZ_JAJKFT010000002.1"/>
</dbReference>